<protein>
    <submittedName>
        <fullName evidence="2">Uncharacterized protein</fullName>
    </submittedName>
</protein>
<keyword evidence="3" id="KW-1185">Reference proteome</keyword>
<feature type="compositionally biased region" description="Basic and acidic residues" evidence="1">
    <location>
        <begin position="1"/>
        <end position="13"/>
    </location>
</feature>
<proteinExistence type="predicted"/>
<gene>
    <name evidence="2" type="ORF">CYMTET_38271</name>
</gene>
<accession>A0AAE0F5E0</accession>
<name>A0AAE0F5E0_9CHLO</name>
<dbReference type="AlphaFoldDB" id="A0AAE0F5E0"/>
<feature type="region of interest" description="Disordered" evidence="1">
    <location>
        <begin position="1"/>
        <end position="35"/>
    </location>
</feature>
<organism evidence="2 3">
    <name type="scientific">Cymbomonas tetramitiformis</name>
    <dbReference type="NCBI Taxonomy" id="36881"/>
    <lineage>
        <taxon>Eukaryota</taxon>
        <taxon>Viridiplantae</taxon>
        <taxon>Chlorophyta</taxon>
        <taxon>Pyramimonadophyceae</taxon>
        <taxon>Pyramimonadales</taxon>
        <taxon>Pyramimonadaceae</taxon>
        <taxon>Cymbomonas</taxon>
    </lineage>
</organism>
<evidence type="ECO:0000313" key="2">
    <source>
        <dbReference type="EMBL" id="KAK3252428.1"/>
    </source>
</evidence>
<evidence type="ECO:0000313" key="3">
    <source>
        <dbReference type="Proteomes" id="UP001190700"/>
    </source>
</evidence>
<reference evidence="2 3" key="1">
    <citation type="journal article" date="2015" name="Genome Biol. Evol.">
        <title>Comparative Genomics of a Bacterivorous Green Alga Reveals Evolutionary Causalities and Consequences of Phago-Mixotrophic Mode of Nutrition.</title>
        <authorList>
            <person name="Burns J.A."/>
            <person name="Paasch A."/>
            <person name="Narechania A."/>
            <person name="Kim E."/>
        </authorList>
    </citation>
    <scope>NUCLEOTIDE SEQUENCE [LARGE SCALE GENOMIC DNA]</scope>
    <source>
        <strain evidence="2 3">PLY_AMNH</strain>
    </source>
</reference>
<sequence length="162" mass="17241">MCEAEGEIKEPQIREGGPCNAHRGAGRKRRSAEDEAFASEGGQLVGLWIGAGDGSAGRGQEALGGSKLVRDSESMIWAGTGVIGKVLTAANPPLSVMKNDLNVHLGWKEVRDALQSGNCQLWRKQYEVCDAVVTSQWFAVLNIAFPLAVLASRVVACIHVPS</sequence>
<comment type="caution">
    <text evidence="2">The sequence shown here is derived from an EMBL/GenBank/DDBJ whole genome shotgun (WGS) entry which is preliminary data.</text>
</comment>
<dbReference type="EMBL" id="LGRX02025413">
    <property type="protein sequence ID" value="KAK3252428.1"/>
    <property type="molecule type" value="Genomic_DNA"/>
</dbReference>
<dbReference type="Proteomes" id="UP001190700">
    <property type="component" value="Unassembled WGS sequence"/>
</dbReference>
<evidence type="ECO:0000256" key="1">
    <source>
        <dbReference type="SAM" id="MobiDB-lite"/>
    </source>
</evidence>